<sequence>MVVDSLSRKEMTDLRTMLARLSLAEDGGLGCICVPNDKELRQSILKEAHSSPYAIHHDGNKMYRDLQELYWWLGLKWAPVKIPQWKWEWVTTDFVSGLPLTPIKKDLVWVIVDQLTKSAHFIPIRTDYSLQKLAKLHITEIGMLQSCVIDLRGSWEEYLPLAEFAYNNNFQSSSQMAPYEALYSCKFHTSLCWTKLSESRVLGLELVSEIENTVRLIQDRLKGASDRQNSYADLKRKGIEFSIGDQLELPSELELIHNVFHVLILRRYRSDPSHIIPVDKIELRPDLTFEKEPIQIIERDVKILRKKNVHLVKVIWRNHGIEEATWEPKKSIRRQYLYLFESGLEFELYR</sequence>
<dbReference type="KEGG" id="ghi:107921686"/>
<dbReference type="InterPro" id="IPR012337">
    <property type="entry name" value="RNaseH-like_sf"/>
</dbReference>
<dbReference type="STRING" id="3635.A0A1U8L1T9"/>
<dbReference type="AlphaFoldDB" id="A0A1U8L1T9"/>
<dbReference type="PaxDb" id="3635-A0A1U8L1T9"/>
<reference evidence="2" key="1">
    <citation type="journal article" date="2020" name="Nat. Genet.">
        <title>Genomic diversifications of five Gossypium allopolyploid species and their impact on cotton improvement.</title>
        <authorList>
            <person name="Chen Z.J."/>
            <person name="Sreedasyam A."/>
            <person name="Ando A."/>
            <person name="Song Q."/>
            <person name="De Santiago L.M."/>
            <person name="Hulse-Kemp A.M."/>
            <person name="Ding M."/>
            <person name="Ye W."/>
            <person name="Kirkbride R.C."/>
            <person name="Jenkins J."/>
            <person name="Plott C."/>
            <person name="Lovell J."/>
            <person name="Lin Y.M."/>
            <person name="Vaughn R."/>
            <person name="Liu B."/>
            <person name="Simpson S."/>
            <person name="Scheffler B.E."/>
            <person name="Wen L."/>
            <person name="Saski C.A."/>
            <person name="Grover C.E."/>
            <person name="Hu G."/>
            <person name="Conover J.L."/>
            <person name="Carlson J.W."/>
            <person name="Shu S."/>
            <person name="Boston L.B."/>
            <person name="Williams M."/>
            <person name="Peterson D.G."/>
            <person name="McGee K."/>
            <person name="Jones D.C."/>
            <person name="Wendel J.F."/>
            <person name="Stelly D.M."/>
            <person name="Grimwood J."/>
            <person name="Schmutz J."/>
        </authorList>
    </citation>
    <scope>NUCLEOTIDE SEQUENCE [LARGE SCALE GENOMIC DNA]</scope>
    <source>
        <strain evidence="2">cv. TM-1</strain>
    </source>
</reference>
<gene>
    <name evidence="3" type="primary">LOC107921686</name>
</gene>
<dbReference type="GeneID" id="107921686"/>
<dbReference type="OrthoDB" id="996762at2759"/>
<reference evidence="3" key="2">
    <citation type="submission" date="2025-08" db="UniProtKB">
        <authorList>
            <consortium name="RefSeq"/>
        </authorList>
    </citation>
    <scope>IDENTIFICATION</scope>
</reference>
<evidence type="ECO:0000313" key="3">
    <source>
        <dbReference type="RefSeq" id="XP_016706999.1"/>
    </source>
</evidence>
<proteinExistence type="predicted"/>
<dbReference type="RefSeq" id="XP_016706999.1">
    <property type="nucleotide sequence ID" value="XM_016851510.1"/>
</dbReference>
<dbReference type="PANTHER" id="PTHR45835:SF99">
    <property type="entry name" value="CHROMO DOMAIN-CONTAINING PROTEIN-RELATED"/>
    <property type="match status" value="1"/>
</dbReference>
<dbReference type="SUPFAM" id="SSF53098">
    <property type="entry name" value="Ribonuclease H-like"/>
    <property type="match status" value="1"/>
</dbReference>
<keyword evidence="2" id="KW-1185">Reference proteome</keyword>
<dbReference type="Gene3D" id="3.30.420.10">
    <property type="entry name" value="Ribonuclease H-like superfamily/Ribonuclease H"/>
    <property type="match status" value="1"/>
</dbReference>
<dbReference type="Gene3D" id="1.10.340.70">
    <property type="match status" value="1"/>
</dbReference>
<organism evidence="2 3">
    <name type="scientific">Gossypium hirsutum</name>
    <name type="common">Upland cotton</name>
    <name type="synonym">Gossypium mexicanum</name>
    <dbReference type="NCBI Taxonomy" id="3635"/>
    <lineage>
        <taxon>Eukaryota</taxon>
        <taxon>Viridiplantae</taxon>
        <taxon>Streptophyta</taxon>
        <taxon>Embryophyta</taxon>
        <taxon>Tracheophyta</taxon>
        <taxon>Spermatophyta</taxon>
        <taxon>Magnoliopsida</taxon>
        <taxon>eudicotyledons</taxon>
        <taxon>Gunneridae</taxon>
        <taxon>Pentapetalae</taxon>
        <taxon>rosids</taxon>
        <taxon>malvids</taxon>
        <taxon>Malvales</taxon>
        <taxon>Malvaceae</taxon>
        <taxon>Malvoideae</taxon>
        <taxon>Gossypium</taxon>
    </lineage>
</organism>
<dbReference type="Proteomes" id="UP000818029">
    <property type="component" value="Chromosome D01"/>
</dbReference>
<dbReference type="Pfam" id="PF17921">
    <property type="entry name" value="Integrase_H2C2"/>
    <property type="match status" value="1"/>
</dbReference>
<dbReference type="InterPro" id="IPR041588">
    <property type="entry name" value="Integrase_H2C2"/>
</dbReference>
<dbReference type="GO" id="GO:0003676">
    <property type="term" value="F:nucleic acid binding"/>
    <property type="evidence" value="ECO:0007669"/>
    <property type="project" value="InterPro"/>
</dbReference>
<dbReference type="SUPFAM" id="SSF54160">
    <property type="entry name" value="Chromo domain-like"/>
    <property type="match status" value="1"/>
</dbReference>
<accession>A0A1U8L1T9</accession>
<protein>
    <recommendedName>
        <fullName evidence="1">Integrase zinc-binding domain-containing protein</fullName>
    </recommendedName>
</protein>
<feature type="domain" description="Integrase zinc-binding" evidence="1">
    <location>
        <begin position="37"/>
        <end position="76"/>
    </location>
</feature>
<name>A0A1U8L1T9_GOSHI</name>
<dbReference type="InterPro" id="IPR036397">
    <property type="entry name" value="RNaseH_sf"/>
</dbReference>
<dbReference type="InterPro" id="IPR016197">
    <property type="entry name" value="Chromo-like_dom_sf"/>
</dbReference>
<evidence type="ECO:0000259" key="1">
    <source>
        <dbReference type="Pfam" id="PF17921"/>
    </source>
</evidence>
<evidence type="ECO:0000313" key="2">
    <source>
        <dbReference type="Proteomes" id="UP000818029"/>
    </source>
</evidence>
<dbReference type="PANTHER" id="PTHR45835">
    <property type="entry name" value="YALI0A06105P"/>
    <property type="match status" value="1"/>
</dbReference>